<dbReference type="GO" id="GO:0006270">
    <property type="term" value="P:DNA replication initiation"/>
    <property type="evidence" value="ECO:0007669"/>
    <property type="project" value="InterPro"/>
</dbReference>
<evidence type="ECO:0000313" key="12">
    <source>
        <dbReference type="Proteomes" id="UP000515908"/>
    </source>
</evidence>
<evidence type="ECO:0000256" key="3">
    <source>
        <dbReference type="ARBA" id="ARBA00022705"/>
    </source>
</evidence>
<dbReference type="VEuPathDB" id="TriTrypDB:ADEAN_000618500"/>
<dbReference type="AlphaFoldDB" id="A0A7G2CIE9"/>
<keyword evidence="7" id="KW-0539">Nucleus</keyword>
<dbReference type="EMBL" id="LR877156">
    <property type="protein sequence ID" value="CAD2218694.1"/>
    <property type="molecule type" value="Genomic_DNA"/>
</dbReference>
<comment type="subcellular location">
    <subcellularLocation>
        <location evidence="1">Nucleus</location>
    </subcellularLocation>
</comment>
<dbReference type="Gene3D" id="2.40.50.140">
    <property type="entry name" value="Nucleic acid-binding proteins"/>
    <property type="match status" value="1"/>
</dbReference>
<dbReference type="PANTHER" id="PTHR13454:SF11">
    <property type="entry name" value="PROTEIN MCM10 HOMOLOG"/>
    <property type="match status" value="1"/>
</dbReference>
<protein>
    <submittedName>
        <fullName evidence="11">Primase zinc finger/Mcm10 replication factor, putative</fullName>
    </submittedName>
</protein>
<dbReference type="PANTHER" id="PTHR13454">
    <property type="entry name" value="PROTEIN MCM10 HOMOLOG"/>
    <property type="match status" value="1"/>
</dbReference>
<keyword evidence="3" id="KW-0235">DNA replication</keyword>
<gene>
    <name evidence="11" type="ORF">ADEAN_000618500</name>
</gene>
<keyword evidence="5" id="KW-0863">Zinc-finger</keyword>
<feature type="region of interest" description="Disordered" evidence="8">
    <location>
        <begin position="1"/>
        <end position="41"/>
    </location>
</feature>
<comment type="similarity">
    <text evidence="2">Belongs to the MCM10 family.</text>
</comment>
<dbReference type="GO" id="GO:0008270">
    <property type="term" value="F:zinc ion binding"/>
    <property type="evidence" value="ECO:0007669"/>
    <property type="project" value="UniProtKB-KW"/>
</dbReference>
<feature type="domain" description="Zinc finger Mcm10/DnaG-type" evidence="9">
    <location>
        <begin position="213"/>
        <end position="249"/>
    </location>
</feature>
<evidence type="ECO:0000256" key="5">
    <source>
        <dbReference type="ARBA" id="ARBA00022771"/>
    </source>
</evidence>
<evidence type="ECO:0000256" key="2">
    <source>
        <dbReference type="ARBA" id="ARBA00009679"/>
    </source>
</evidence>
<organism evidence="11 12">
    <name type="scientific">Angomonas deanei</name>
    <dbReference type="NCBI Taxonomy" id="59799"/>
    <lineage>
        <taxon>Eukaryota</taxon>
        <taxon>Discoba</taxon>
        <taxon>Euglenozoa</taxon>
        <taxon>Kinetoplastea</taxon>
        <taxon>Metakinetoplastina</taxon>
        <taxon>Trypanosomatida</taxon>
        <taxon>Trypanosomatidae</taxon>
        <taxon>Strigomonadinae</taxon>
        <taxon>Angomonas</taxon>
    </lineage>
</organism>
<dbReference type="GO" id="GO:0043596">
    <property type="term" value="C:nuclear replication fork"/>
    <property type="evidence" value="ECO:0007669"/>
    <property type="project" value="TreeGrafter"/>
</dbReference>
<keyword evidence="4" id="KW-0479">Metal-binding</keyword>
<dbReference type="InterPro" id="IPR012340">
    <property type="entry name" value="NA-bd_OB-fold"/>
</dbReference>
<sequence>MLNGVEEEEDPFSVFSEAPKMASPEAQGERESGTTETTGFRETTGVDAGISVIATAANNNDGHATRKDIGESVEPRSGIRIKSTTSAFSQLAVHLAESPFLSFSNALQKSTGGAAVEHTVIGVVVRKSDPKKNSKGGSNSVAVLWNMNGPSPSKHTEISFLLCGNEFDRLHSQLFVGGVFAVSNFKTMPNSGREKSGSPLMFVNKTDQVKFLGYAADLGTCEATSRASGEKCARLVNKKVSLQCDYHISNLKSLARGKLPPSSGGKQKTLAPVSRHQKVFGLETPKQVPFLTVRGGVLQHAKETSGQMQGMGYYAGVNKNSALPINSKIDTSHLDRLPSSKQLGVSGKGRAVLQAAVDHDVKEEHKVFLKELESARVMSDSASKRPRNSSDRALADNVKAKYAPIVNNKETVFAPLKRFCADGGVAVDPNAGNASGRFQPSGNNSLLLSAVKRTMKSSNSRTVTASDQTSLKDIAKGINSRNTDLLVVQERDETAAKLDKLIVQENAIAVLSKITAQKIAAVFCTDCKQYYAGACPDSCKINGHRTQRVTTLKRYIECHQCGFKTFVLGEHVHPSTVHPKCPRCDTANAWVLGNASPELRAPQHEQ</sequence>
<accession>A0A7G2CIE9</accession>
<dbReference type="InterPro" id="IPR040184">
    <property type="entry name" value="Mcm10"/>
</dbReference>
<dbReference type="InterPro" id="IPR055065">
    <property type="entry name" value="OB_MCM10"/>
</dbReference>
<dbReference type="Pfam" id="PF09329">
    <property type="entry name" value="zf-primase"/>
    <property type="match status" value="1"/>
</dbReference>
<evidence type="ECO:0000256" key="8">
    <source>
        <dbReference type="SAM" id="MobiDB-lite"/>
    </source>
</evidence>
<evidence type="ECO:0000256" key="4">
    <source>
        <dbReference type="ARBA" id="ARBA00022723"/>
    </source>
</evidence>
<proteinExistence type="inferred from homology"/>
<keyword evidence="12" id="KW-1185">Reference proteome</keyword>
<feature type="domain" description="MCM10 OB-fold" evidence="10">
    <location>
        <begin position="77"/>
        <end position="193"/>
    </location>
</feature>
<evidence type="ECO:0000256" key="1">
    <source>
        <dbReference type="ARBA" id="ARBA00004123"/>
    </source>
</evidence>
<dbReference type="GO" id="GO:0003688">
    <property type="term" value="F:DNA replication origin binding"/>
    <property type="evidence" value="ECO:0007669"/>
    <property type="project" value="TreeGrafter"/>
</dbReference>
<dbReference type="InterPro" id="IPR015408">
    <property type="entry name" value="Znf_Mcm10/DnaG"/>
</dbReference>
<keyword evidence="6" id="KW-0862">Zinc</keyword>
<evidence type="ECO:0000259" key="9">
    <source>
        <dbReference type="Pfam" id="PF09329"/>
    </source>
</evidence>
<dbReference type="GO" id="GO:0003697">
    <property type="term" value="F:single-stranded DNA binding"/>
    <property type="evidence" value="ECO:0007669"/>
    <property type="project" value="InterPro"/>
</dbReference>
<evidence type="ECO:0000313" key="11">
    <source>
        <dbReference type="EMBL" id="CAD2218694.1"/>
    </source>
</evidence>
<evidence type="ECO:0000256" key="6">
    <source>
        <dbReference type="ARBA" id="ARBA00022833"/>
    </source>
</evidence>
<reference evidence="11 12" key="1">
    <citation type="submission" date="2020-08" db="EMBL/GenBank/DDBJ databases">
        <authorList>
            <person name="Newling K."/>
            <person name="Davey J."/>
            <person name="Forrester S."/>
        </authorList>
    </citation>
    <scope>NUCLEOTIDE SEQUENCE [LARGE SCALE GENOMIC DNA]</scope>
    <source>
        <strain evidence="12">Crithidia deanei Carvalho (ATCC PRA-265)</strain>
    </source>
</reference>
<name>A0A7G2CIE9_9TRYP</name>
<feature type="compositionally biased region" description="Acidic residues" evidence="8">
    <location>
        <begin position="1"/>
        <end position="11"/>
    </location>
</feature>
<evidence type="ECO:0000256" key="7">
    <source>
        <dbReference type="ARBA" id="ARBA00023242"/>
    </source>
</evidence>
<evidence type="ECO:0000259" key="10">
    <source>
        <dbReference type="Pfam" id="PF22379"/>
    </source>
</evidence>
<dbReference type="Proteomes" id="UP000515908">
    <property type="component" value="Chromosome 12"/>
</dbReference>
<dbReference type="Pfam" id="PF22379">
    <property type="entry name" value="OB_MCM10"/>
    <property type="match status" value="1"/>
</dbReference>